<proteinExistence type="predicted"/>
<dbReference type="RefSeq" id="WP_143856052.1">
    <property type="nucleotide sequence ID" value="NZ_CP041730.1"/>
</dbReference>
<dbReference type="OrthoDB" id="9782876at2"/>
<dbReference type="InterPro" id="IPR053138">
    <property type="entry name" value="N-alpha-Ac-DABA_deacetylase"/>
</dbReference>
<dbReference type="EMBL" id="CP041730">
    <property type="protein sequence ID" value="QDQ25127.1"/>
    <property type="molecule type" value="Genomic_DNA"/>
</dbReference>
<keyword evidence="2" id="KW-0479">Metal-binding</keyword>
<dbReference type="KEGG" id="cari:FNU76_01460"/>
<dbReference type="InterPro" id="IPR055438">
    <property type="entry name" value="AstE_AspA_cat"/>
</dbReference>
<dbReference type="PANTHER" id="PTHR37326">
    <property type="entry name" value="BLL3975 PROTEIN"/>
    <property type="match status" value="1"/>
</dbReference>
<sequence length="372" mass="40273">MQIRRHPLLSPSLGTQRELLSFHYGQPGSGEKVYLQASLHADELPGMLVLHHLKRRLAALEASGEIRGEVVVVPVANPIGLDQTLMHANLGRFEFASAENFNRHYPDFATLIGDTVAKLLTADAESNKRVIRAAMLAALAEMKPATELQSLRHTLVSMACDADVVLDLHCDFEAVLHLYTETPYLEQAEPLSRYLGAQAVLLAKGSGGNSFDEAMSGCWWQLAERFGERFPIPLACLSATVELRGETEVYHPLAERDADNLLAFLRHRGVLAGTAPALPVARCEATPLAGAETLHAERPGVIVFLKQPGDQVAAGEAVLDLIDPFTDSVTTMRAGVSGVLFARSILRYASAGMDLCKIAGKVPFRSGYLLSA</sequence>
<dbReference type="CDD" id="cd06250">
    <property type="entry name" value="M14_PaAOTO_like"/>
    <property type="match status" value="1"/>
</dbReference>
<evidence type="ECO:0000256" key="2">
    <source>
        <dbReference type="ARBA" id="ARBA00022723"/>
    </source>
</evidence>
<dbReference type="SUPFAM" id="SSF53187">
    <property type="entry name" value="Zn-dependent exopeptidases"/>
    <property type="match status" value="1"/>
</dbReference>
<dbReference type="Gene3D" id="3.40.630.10">
    <property type="entry name" value="Zn peptidases"/>
    <property type="match status" value="1"/>
</dbReference>
<reference evidence="7" key="1">
    <citation type="submission" date="2019-07" db="EMBL/GenBank/DDBJ databases">
        <title>Chitinimonas sp. nov., isolated from Ny-Alesund, arctica soil.</title>
        <authorList>
            <person name="Xu Q."/>
            <person name="Peng F."/>
        </authorList>
    </citation>
    <scope>NUCLEOTIDE SEQUENCE [LARGE SCALE GENOMIC DNA]</scope>
    <source>
        <strain evidence="7">R3-44</strain>
    </source>
</reference>
<dbReference type="PANTHER" id="PTHR37326:SF1">
    <property type="entry name" value="BLL3975 PROTEIN"/>
    <property type="match status" value="1"/>
</dbReference>
<dbReference type="Proteomes" id="UP000317550">
    <property type="component" value="Chromosome"/>
</dbReference>
<comment type="cofactor">
    <cofactor evidence="1">
        <name>Zn(2+)</name>
        <dbReference type="ChEBI" id="CHEBI:29105"/>
    </cofactor>
</comment>
<evidence type="ECO:0000256" key="3">
    <source>
        <dbReference type="ARBA" id="ARBA00022801"/>
    </source>
</evidence>
<evidence type="ECO:0000256" key="1">
    <source>
        <dbReference type="ARBA" id="ARBA00001947"/>
    </source>
</evidence>
<dbReference type="GO" id="GO:0046872">
    <property type="term" value="F:metal ion binding"/>
    <property type="evidence" value="ECO:0007669"/>
    <property type="project" value="UniProtKB-KW"/>
</dbReference>
<accession>A0A516SAF7</accession>
<dbReference type="GO" id="GO:0016788">
    <property type="term" value="F:hydrolase activity, acting on ester bonds"/>
    <property type="evidence" value="ECO:0007669"/>
    <property type="project" value="InterPro"/>
</dbReference>
<evidence type="ECO:0000256" key="4">
    <source>
        <dbReference type="ARBA" id="ARBA00022833"/>
    </source>
</evidence>
<dbReference type="Pfam" id="PF24827">
    <property type="entry name" value="AstE_AspA_cat"/>
    <property type="match status" value="1"/>
</dbReference>
<organism evidence="6 7">
    <name type="scientific">Chitinimonas arctica</name>
    <dbReference type="NCBI Taxonomy" id="2594795"/>
    <lineage>
        <taxon>Bacteria</taxon>
        <taxon>Pseudomonadati</taxon>
        <taxon>Pseudomonadota</taxon>
        <taxon>Betaproteobacteria</taxon>
        <taxon>Neisseriales</taxon>
        <taxon>Chitinibacteraceae</taxon>
        <taxon>Chitinimonas</taxon>
    </lineage>
</organism>
<protein>
    <submittedName>
        <fullName evidence="6">Succinylglutamate desuccinylase/aspartoacylase family protein</fullName>
    </submittedName>
</protein>
<dbReference type="AlphaFoldDB" id="A0A516SAF7"/>
<evidence type="ECO:0000259" key="5">
    <source>
        <dbReference type="Pfam" id="PF24827"/>
    </source>
</evidence>
<keyword evidence="4" id="KW-0862">Zinc</keyword>
<evidence type="ECO:0000313" key="7">
    <source>
        <dbReference type="Proteomes" id="UP000317550"/>
    </source>
</evidence>
<evidence type="ECO:0000313" key="6">
    <source>
        <dbReference type="EMBL" id="QDQ25127.1"/>
    </source>
</evidence>
<keyword evidence="7" id="KW-1185">Reference proteome</keyword>
<gene>
    <name evidence="6" type="ORF">FNU76_01460</name>
</gene>
<feature type="domain" description="Succinylglutamate desuccinylase/Aspartoacylase catalytic" evidence="5">
    <location>
        <begin position="30"/>
        <end position="201"/>
    </location>
</feature>
<keyword evidence="3" id="KW-0378">Hydrolase</keyword>
<name>A0A516SAF7_9NEIS</name>